<keyword evidence="2" id="KW-0645">Protease</keyword>
<dbReference type="InterPro" id="IPR003653">
    <property type="entry name" value="Peptidase_C48_C"/>
</dbReference>
<comment type="similarity">
    <text evidence="1">Belongs to the peptidase C48 family.</text>
</comment>
<dbReference type="Pfam" id="PF02902">
    <property type="entry name" value="Peptidase_C48"/>
    <property type="match status" value="1"/>
</dbReference>
<feature type="compositionally biased region" description="Basic residues" evidence="5">
    <location>
        <begin position="1082"/>
        <end position="1091"/>
    </location>
</feature>
<feature type="compositionally biased region" description="Acidic residues" evidence="5">
    <location>
        <begin position="739"/>
        <end position="750"/>
    </location>
</feature>
<feature type="compositionally biased region" description="Acidic residues" evidence="5">
    <location>
        <begin position="628"/>
        <end position="641"/>
    </location>
</feature>
<feature type="compositionally biased region" description="Low complexity" evidence="5">
    <location>
        <begin position="1412"/>
        <end position="1427"/>
    </location>
</feature>
<feature type="compositionally biased region" description="Polar residues" evidence="5">
    <location>
        <begin position="122"/>
        <end position="132"/>
    </location>
</feature>
<gene>
    <name evidence="7" type="ORF">OC842_005143</name>
</gene>
<accession>A0AAN6JIN5</accession>
<feature type="region of interest" description="Disordered" evidence="5">
    <location>
        <begin position="122"/>
        <end position="187"/>
    </location>
</feature>
<dbReference type="EMBL" id="JAPDMQ010000348">
    <property type="protein sequence ID" value="KAK0526580.1"/>
    <property type="molecule type" value="Genomic_DNA"/>
</dbReference>
<feature type="compositionally biased region" description="Polar residues" evidence="5">
    <location>
        <begin position="592"/>
        <end position="605"/>
    </location>
</feature>
<feature type="region of interest" description="Disordered" evidence="5">
    <location>
        <begin position="1145"/>
        <end position="1211"/>
    </location>
</feature>
<feature type="compositionally biased region" description="Basic and acidic residues" evidence="5">
    <location>
        <begin position="642"/>
        <end position="661"/>
    </location>
</feature>
<feature type="compositionally biased region" description="Polar residues" evidence="5">
    <location>
        <begin position="1352"/>
        <end position="1368"/>
    </location>
</feature>
<feature type="compositionally biased region" description="Low complexity" evidence="5">
    <location>
        <begin position="356"/>
        <end position="372"/>
    </location>
</feature>
<dbReference type="Gene3D" id="3.40.395.10">
    <property type="entry name" value="Adenoviral Proteinase, Chain A"/>
    <property type="match status" value="1"/>
</dbReference>
<reference evidence="7" key="1">
    <citation type="journal article" date="2023" name="PhytoFront">
        <title>Draft Genome Resources of Seven Strains of Tilletia horrida, Causal Agent of Kernel Smut of Rice.</title>
        <authorList>
            <person name="Khanal S."/>
            <person name="Antony Babu S."/>
            <person name="Zhou X.G."/>
        </authorList>
    </citation>
    <scope>NUCLEOTIDE SEQUENCE</scope>
    <source>
        <strain evidence="7">TX3</strain>
    </source>
</reference>
<keyword evidence="3" id="KW-0378">Hydrolase</keyword>
<feature type="compositionally biased region" description="Low complexity" evidence="5">
    <location>
        <begin position="1630"/>
        <end position="1642"/>
    </location>
</feature>
<dbReference type="GO" id="GO:0006508">
    <property type="term" value="P:proteolysis"/>
    <property type="evidence" value="ECO:0007669"/>
    <property type="project" value="UniProtKB-KW"/>
</dbReference>
<evidence type="ECO:0000256" key="1">
    <source>
        <dbReference type="ARBA" id="ARBA00005234"/>
    </source>
</evidence>
<evidence type="ECO:0000256" key="3">
    <source>
        <dbReference type="ARBA" id="ARBA00022801"/>
    </source>
</evidence>
<sequence>MARKRARQPSTSSKSNLSKEPAAALGPADQAAEHLVEREEAAAEPMGQPRKGIFSRISNLLPLSKKRKTSHREPLPVGASASSSASSSSSAQSEAAVAANGDNFTRSESAALLALVRNPNTPFRQAVNSPRPSNVADFAESSRSSEQSAAGPTVARRITGKAKEEDVMVEDEPAPTQAGVEASASADEAAAFADEILAAAATPHRRRQRSRIVLLGTPASASASQKVEDSEPEEEKGGDGPYAADASTSFDSLSHPASELAMGTPTKRLRSGNLALAPDDSTHIYYSDPSAAVLMTESSSARRRARSRSAGPSKSRRRNSSVDQHDHSMLEQSEAAEKVMAANGGKEDEKEGGHTAAALPLEESAEAESVPEPASPPVTRALAKKLAEEEAQEQEAGIRRSARLAGEEVEITTLSDAERAAEEEADEKESEDEDRMSRKAAARKRLESHEASDEGESSTEDTAFASQPQMASNSMALELDLPNSQPLPGNTRPKRVYGQGRKLGVGTADARARASIRTRRSQLAAEFTDEQLPGSSQSPGKVKHEDEAVNDGPEARSQVSESEAASAKEEEADDRAEVSALAISPTKPRGLTSDTGSTASTPRLSKSQKQKAKRRERKRRKEEQQEQHEDEEVEEAEEDVEEQNKDRTAELRDGRRSRDGQAVEDDNGDAERLHRPKPSEAEGGTALRSTSVAREGTPQSELSMAAKSSTKKMPRRGKGKQSAKGKGKDKGKARQTSNGEEDAESDAEMADVEREATQEAADALSTFNEEAHGDGMTGKQNATSPKREAAPAAAEFLGGTERKTSRSREVVVELPHSPSASRLNLLQRVESPPARPSAKLQEVSPARDSAKQSDRKAELPAEEPARRREGHPAATSPALPTLPTVPDLGPDSLLPPGSTSARKAEADAFRAEAANGGGIPAGLDNLPEPELVSIPTVAKAADREAVSVPLTEEEVTAAPAQAGNDILDGSEERLRLEDGAVLPSSQAEPSTVSDLPQASQESVGLQAPLASQSDSLRDSTPPTSFEAYQQQQKDSVAAATGRTPAKAAGTADTDAEEALAASSTISSSSEEDELGAHASAIQKRKRRAERKRKQEEAQDERLSVLVEAARDDRPSGALPSAEPPVTDAANAAAAAEEAILSAVGGADRSAAASEPQERHQPTEADVASIMDVVEDEKPSEAPAPNGEAAPAGAAAGLTEEEEEQRQTDTMMEDLFDFPSAGAPVTEPAAQVGASPQVAGLEAPIFEMDQIPAAPLTLGSMSNIPAVTLDFEVPGLDIQSMEPVPSPTPPLPVSQDKGKARAEEPSLGGPSEALQVFDDSTAGDDLGFDEPSAQRPDGSTLTSGLEQIAAHQPGSTEVLNGSLYPSLSTDIGRPAAHSPLGDEEKENQTGRNPYARQLVAASKEEGPEVIDMTAASSTSSDAGANGSAQAQYADARTGNEYATGSRSARLTTPPGSSQPGGKPTREPLTPRSHASIPVAPTFSPAPQSPALRVPSVIGATPASVALRNQPSFVFGPLTSSVTAHQDAQREAEERARINRGEFLPLRKKEARRSGPPASITRSRLLPERFAENSSFAGFDGERAGAEAGAVSDPNALGFERLQVDNSIFTPPSTAPGLQPWSHLAAAPPSSVGSYSSSLYGRSPAPSPSPSPSPYQGDYAARPAANRGTANGGGFVKRRAGRSTFGGPDASRSSAGRRSVDVTMSRKSGAMIGRVSGVGALLPMGWDEHQAKVKHKRQQALERFMNKHYEICRRENAKLKKDEFMGLLKKGTRQLKDEARHASDGKDVKPDEHYMEQFIQLLRERAARAQAQRMPPAQHRLEHYDRIRREQRRKLITMRGILGRQPLPEKLTREQNAYLEEALKKRGKIREIPGASVTDRDMAMLGPGTWLNDESINMYGTMILHRSEKAEKERARQVQQGLIWDQIRKNPEERKWHGYWKVHLFTSLFYGKLERDGFKGVARWTSRKKINIFTKDIVLIPVNCDNYHWTCGAINFRKKRLEYYDSMVSGKPGEFFNRMRAYLSAEHEAVFKEPMDLSGWTELASRESPKQANGHDCGVFASQTLEQISRRDPFSPYPSKPAYVPPSQQTGSGAPPAGAHTNEDEDAEEGDEDDDDDLADELWNFSQDDMTYLRRRMQYELARGELLEA</sequence>
<feature type="compositionally biased region" description="Basic and acidic residues" evidence="5">
    <location>
        <begin position="1092"/>
        <end position="1114"/>
    </location>
</feature>
<feature type="compositionally biased region" description="Basic and acidic residues" evidence="5">
    <location>
        <begin position="800"/>
        <end position="811"/>
    </location>
</feature>
<dbReference type="PANTHER" id="PTHR12606:SF141">
    <property type="entry name" value="GH15225P-RELATED"/>
    <property type="match status" value="1"/>
</dbReference>
<feature type="compositionally biased region" description="Basic residues" evidence="5">
    <location>
        <begin position="606"/>
        <end position="620"/>
    </location>
</feature>
<protein>
    <recommendedName>
        <fullName evidence="6">Ubiquitin-like protease family profile domain-containing protein</fullName>
    </recommendedName>
</protein>
<feature type="compositionally biased region" description="Low complexity" evidence="5">
    <location>
        <begin position="555"/>
        <end position="565"/>
    </location>
</feature>
<comment type="caution">
    <text evidence="7">The sequence shown here is derived from an EMBL/GenBank/DDBJ whole genome shotgun (WGS) entry which is preliminary data.</text>
</comment>
<feature type="region of interest" description="Disordered" evidence="5">
    <location>
        <begin position="1277"/>
        <end position="1485"/>
    </location>
</feature>
<dbReference type="PROSITE" id="PS50600">
    <property type="entry name" value="ULP_PROTEASE"/>
    <property type="match status" value="1"/>
</dbReference>
<dbReference type="PANTHER" id="PTHR12606">
    <property type="entry name" value="SENTRIN/SUMO-SPECIFIC PROTEASE"/>
    <property type="match status" value="1"/>
</dbReference>
<dbReference type="GO" id="GO:0016929">
    <property type="term" value="F:deSUMOylase activity"/>
    <property type="evidence" value="ECO:0007669"/>
    <property type="project" value="TreeGrafter"/>
</dbReference>
<dbReference type="InterPro" id="IPR038765">
    <property type="entry name" value="Papain-like_cys_pep_sf"/>
</dbReference>
<feature type="compositionally biased region" description="Polar residues" evidence="5">
    <location>
        <begin position="460"/>
        <end position="475"/>
    </location>
</feature>
<organism evidence="7 8">
    <name type="scientific">Tilletia horrida</name>
    <dbReference type="NCBI Taxonomy" id="155126"/>
    <lineage>
        <taxon>Eukaryota</taxon>
        <taxon>Fungi</taxon>
        <taxon>Dikarya</taxon>
        <taxon>Basidiomycota</taxon>
        <taxon>Ustilaginomycotina</taxon>
        <taxon>Exobasidiomycetes</taxon>
        <taxon>Tilletiales</taxon>
        <taxon>Tilletiaceae</taxon>
        <taxon>Tilletia</taxon>
    </lineage>
</organism>
<feature type="compositionally biased region" description="Basic and acidic residues" evidence="5">
    <location>
        <begin position="669"/>
        <end position="680"/>
    </location>
</feature>
<feature type="compositionally biased region" description="Basic residues" evidence="5">
    <location>
        <begin position="709"/>
        <end position="725"/>
    </location>
</feature>
<feature type="domain" description="Ubiquitin-like protease family profile" evidence="6">
    <location>
        <begin position="1873"/>
        <end position="2066"/>
    </location>
</feature>
<evidence type="ECO:0000313" key="7">
    <source>
        <dbReference type="EMBL" id="KAK0526580.1"/>
    </source>
</evidence>
<feature type="region of interest" description="Disordered" evidence="5">
    <location>
        <begin position="200"/>
        <end position="927"/>
    </location>
</feature>
<feature type="region of interest" description="Disordered" evidence="5">
    <location>
        <begin position="1630"/>
        <end position="1700"/>
    </location>
</feature>
<feature type="region of interest" description="Disordered" evidence="5">
    <location>
        <begin position="2068"/>
        <end position="2123"/>
    </location>
</feature>
<feature type="compositionally biased region" description="Polar residues" evidence="5">
    <location>
        <begin position="983"/>
        <end position="1034"/>
    </location>
</feature>
<keyword evidence="4" id="KW-0788">Thiol protease</keyword>
<feature type="compositionally biased region" description="Polar residues" evidence="5">
    <location>
        <begin position="1439"/>
        <end position="1458"/>
    </location>
</feature>
<keyword evidence="8" id="KW-1185">Reference proteome</keyword>
<proteinExistence type="inferred from homology"/>
<feature type="region of interest" description="Disordered" evidence="5">
    <location>
        <begin position="1"/>
        <end position="100"/>
    </location>
</feature>
<name>A0AAN6JIN5_9BASI</name>
<evidence type="ECO:0000256" key="4">
    <source>
        <dbReference type="ARBA" id="ARBA00022807"/>
    </source>
</evidence>
<feature type="compositionally biased region" description="Polar residues" evidence="5">
    <location>
        <begin position="687"/>
        <end position="708"/>
    </location>
</feature>
<dbReference type="GO" id="GO:0016926">
    <property type="term" value="P:protein desumoylation"/>
    <property type="evidence" value="ECO:0007669"/>
    <property type="project" value="TreeGrafter"/>
</dbReference>
<evidence type="ECO:0000259" key="6">
    <source>
        <dbReference type="PROSITE" id="PS50600"/>
    </source>
</evidence>
<dbReference type="GO" id="GO:0005634">
    <property type="term" value="C:nucleus"/>
    <property type="evidence" value="ECO:0007669"/>
    <property type="project" value="TreeGrafter"/>
</dbReference>
<feature type="compositionally biased region" description="Basic and acidic residues" evidence="5">
    <location>
        <begin position="31"/>
        <end position="41"/>
    </location>
</feature>
<dbReference type="Proteomes" id="UP001176521">
    <property type="component" value="Unassembled WGS sequence"/>
</dbReference>
<feature type="compositionally biased region" description="Low complexity" evidence="5">
    <location>
        <begin position="872"/>
        <end position="898"/>
    </location>
</feature>
<evidence type="ECO:0000313" key="8">
    <source>
        <dbReference type="Proteomes" id="UP001176521"/>
    </source>
</evidence>
<evidence type="ECO:0000256" key="2">
    <source>
        <dbReference type="ARBA" id="ARBA00022670"/>
    </source>
</evidence>
<feature type="compositionally biased region" description="Acidic residues" evidence="5">
    <location>
        <begin position="423"/>
        <end position="434"/>
    </location>
</feature>
<feature type="compositionally biased region" description="Low complexity" evidence="5">
    <location>
        <begin position="79"/>
        <end position="99"/>
    </location>
</feature>
<feature type="region of interest" description="Disordered" evidence="5">
    <location>
        <begin position="948"/>
        <end position="1133"/>
    </location>
</feature>
<evidence type="ECO:0000256" key="5">
    <source>
        <dbReference type="SAM" id="MobiDB-lite"/>
    </source>
</evidence>
<feature type="compositionally biased region" description="Basic and acidic residues" evidence="5">
    <location>
        <begin position="848"/>
        <end position="871"/>
    </location>
</feature>
<dbReference type="SUPFAM" id="SSF54001">
    <property type="entry name" value="Cysteine proteinases"/>
    <property type="match status" value="1"/>
</dbReference>
<feature type="compositionally biased region" description="Polar residues" evidence="5">
    <location>
        <begin position="8"/>
        <end position="18"/>
    </location>
</feature>
<feature type="compositionally biased region" description="Acidic residues" evidence="5">
    <location>
        <begin position="2101"/>
        <end position="2118"/>
    </location>
</feature>
<feature type="compositionally biased region" description="Low complexity" evidence="5">
    <location>
        <begin position="1037"/>
        <end position="1068"/>
    </location>
</feature>
<feature type="compositionally biased region" description="Low complexity" evidence="5">
    <location>
        <begin position="1180"/>
        <end position="1197"/>
    </location>
</feature>
<feature type="compositionally biased region" description="Low complexity" evidence="5">
    <location>
        <begin position="139"/>
        <end position="150"/>
    </location>
</feature>